<organism evidence="1 2">
    <name type="scientific">Tanacetum coccineum</name>
    <dbReference type="NCBI Taxonomy" id="301880"/>
    <lineage>
        <taxon>Eukaryota</taxon>
        <taxon>Viridiplantae</taxon>
        <taxon>Streptophyta</taxon>
        <taxon>Embryophyta</taxon>
        <taxon>Tracheophyta</taxon>
        <taxon>Spermatophyta</taxon>
        <taxon>Magnoliopsida</taxon>
        <taxon>eudicotyledons</taxon>
        <taxon>Gunneridae</taxon>
        <taxon>Pentapetalae</taxon>
        <taxon>asterids</taxon>
        <taxon>campanulids</taxon>
        <taxon>Asterales</taxon>
        <taxon>Asteraceae</taxon>
        <taxon>Asteroideae</taxon>
        <taxon>Anthemideae</taxon>
        <taxon>Anthemidinae</taxon>
        <taxon>Tanacetum</taxon>
    </lineage>
</organism>
<reference evidence="1" key="2">
    <citation type="submission" date="2022-01" db="EMBL/GenBank/DDBJ databases">
        <authorList>
            <person name="Yamashiro T."/>
            <person name="Shiraishi A."/>
            <person name="Satake H."/>
            <person name="Nakayama K."/>
        </authorList>
    </citation>
    <scope>NUCLEOTIDE SEQUENCE</scope>
</reference>
<name>A0ABQ4ZSS4_9ASTR</name>
<dbReference type="Proteomes" id="UP001151760">
    <property type="component" value="Unassembled WGS sequence"/>
</dbReference>
<evidence type="ECO:0000313" key="1">
    <source>
        <dbReference type="EMBL" id="GJS91793.1"/>
    </source>
</evidence>
<reference evidence="1" key="1">
    <citation type="journal article" date="2022" name="Int. J. Mol. Sci.">
        <title>Draft Genome of Tanacetum Coccineum: Genomic Comparison of Closely Related Tanacetum-Family Plants.</title>
        <authorList>
            <person name="Yamashiro T."/>
            <person name="Shiraishi A."/>
            <person name="Nakayama K."/>
            <person name="Satake H."/>
        </authorList>
    </citation>
    <scope>NUCLEOTIDE SEQUENCE</scope>
</reference>
<comment type="caution">
    <text evidence="1">The sequence shown here is derived from an EMBL/GenBank/DDBJ whole genome shotgun (WGS) entry which is preliminary data.</text>
</comment>
<protein>
    <submittedName>
        <fullName evidence="1">Uncharacterized protein</fullName>
    </submittedName>
</protein>
<dbReference type="EMBL" id="BQNB010011533">
    <property type="protein sequence ID" value="GJS91793.1"/>
    <property type="molecule type" value="Genomic_DNA"/>
</dbReference>
<accession>A0ABQ4ZSS4</accession>
<sequence length="302" mass="34224">MSDSNIRFDIWSAVTAAIEWQIKLIRKSEYVVVLPRNIEGTLGNPDSATCANIYERHVHEGDLVGINCHPAKLGECTSEEPDYSAATVAICILLLILNEHETSAKEKAPRTQSIFFEAPPSIFPAAIIETHSFAVKLPYETITWSANERLHRKIGSSLSYQRDRYHQDKIICREEGYNQIARCTLHHNNSQLIVQRGSKVHSCNTVARLGQEDSRYNECISVENPLHRFSGLCQYDRAGGRKVLGTDDHQIPLYCVDPATTYEIHASCLTERILDLQAMYRLAKKYLSPKLRPITKREALDN</sequence>
<evidence type="ECO:0000313" key="2">
    <source>
        <dbReference type="Proteomes" id="UP001151760"/>
    </source>
</evidence>
<gene>
    <name evidence="1" type="ORF">Tco_0774429</name>
</gene>
<keyword evidence="2" id="KW-1185">Reference proteome</keyword>
<proteinExistence type="predicted"/>